<protein>
    <submittedName>
        <fullName evidence="1">Uncharacterized protein</fullName>
    </submittedName>
</protein>
<sequence>MGAQTLLHEGLRHLQEGHEAEGIEALESASKVGSLEARYQLALLYARRGRRRGALRQQAIDHLQTIITAPEPEQNTTLAAGLDRVHFALGGLLSDGERDQDLADAISSYREGLTLNPLSATGHNQLGRLLLRANQPLGALGEYKVALQLDPEMRAAYSDLAQLLFH</sequence>
<gene>
    <name evidence="1" type="ORF">METZ01_LOCUS316941</name>
</gene>
<proteinExistence type="predicted"/>
<reference evidence="1" key="1">
    <citation type="submission" date="2018-05" db="EMBL/GenBank/DDBJ databases">
        <authorList>
            <person name="Lanie J.A."/>
            <person name="Ng W.-L."/>
            <person name="Kazmierczak K.M."/>
            <person name="Andrzejewski T.M."/>
            <person name="Davidsen T.M."/>
            <person name="Wayne K.J."/>
            <person name="Tettelin H."/>
            <person name="Glass J.I."/>
            <person name="Rusch D."/>
            <person name="Podicherti R."/>
            <person name="Tsui H.-C.T."/>
            <person name="Winkler M.E."/>
        </authorList>
    </citation>
    <scope>NUCLEOTIDE SEQUENCE</scope>
</reference>
<dbReference type="SUPFAM" id="SSF48452">
    <property type="entry name" value="TPR-like"/>
    <property type="match status" value="1"/>
</dbReference>
<feature type="non-terminal residue" evidence="1">
    <location>
        <position position="166"/>
    </location>
</feature>
<dbReference type="Pfam" id="PF20308">
    <property type="entry name" value="TPR-S"/>
    <property type="match status" value="1"/>
</dbReference>
<dbReference type="EMBL" id="UINC01102447">
    <property type="protein sequence ID" value="SVC64087.1"/>
    <property type="molecule type" value="Genomic_DNA"/>
</dbReference>
<dbReference type="Gene3D" id="1.25.40.10">
    <property type="entry name" value="Tetratricopeptide repeat domain"/>
    <property type="match status" value="1"/>
</dbReference>
<dbReference type="AlphaFoldDB" id="A0A382NUJ1"/>
<dbReference type="InterPro" id="IPR011990">
    <property type="entry name" value="TPR-like_helical_dom_sf"/>
</dbReference>
<dbReference type="InterPro" id="IPR046880">
    <property type="entry name" value="TPR-S"/>
</dbReference>
<accession>A0A382NUJ1</accession>
<evidence type="ECO:0000313" key="1">
    <source>
        <dbReference type="EMBL" id="SVC64087.1"/>
    </source>
</evidence>
<organism evidence="1">
    <name type="scientific">marine metagenome</name>
    <dbReference type="NCBI Taxonomy" id="408172"/>
    <lineage>
        <taxon>unclassified sequences</taxon>
        <taxon>metagenomes</taxon>
        <taxon>ecological metagenomes</taxon>
    </lineage>
</organism>
<name>A0A382NUJ1_9ZZZZ</name>